<evidence type="ECO:0000256" key="2">
    <source>
        <dbReference type="ARBA" id="ARBA00005583"/>
    </source>
</evidence>
<accession>A0A377H069</accession>
<dbReference type="Pfam" id="PF10555">
    <property type="entry name" value="MraY_sig1"/>
    <property type="match status" value="1"/>
</dbReference>
<keyword evidence="6 7" id="KW-0472">Membrane</keyword>
<evidence type="ECO:0000256" key="7">
    <source>
        <dbReference type="HAMAP-Rule" id="MF_00038"/>
    </source>
</evidence>
<dbReference type="InterPro" id="IPR003524">
    <property type="entry name" value="PNAcMuramoyl-5peptid_Trfase"/>
</dbReference>
<feature type="transmembrane region" description="Helical" evidence="7">
    <location>
        <begin position="262"/>
        <end position="282"/>
    </location>
</feature>
<dbReference type="InterPro" id="IPR000715">
    <property type="entry name" value="Glycosyl_transferase_4"/>
</dbReference>
<evidence type="ECO:0000256" key="3">
    <source>
        <dbReference type="ARBA" id="ARBA00022679"/>
    </source>
</evidence>
<dbReference type="OrthoDB" id="9805475at2"/>
<feature type="transmembrane region" description="Helical" evidence="7">
    <location>
        <begin position="238"/>
        <end position="255"/>
    </location>
</feature>
<keyword evidence="7" id="KW-0133">Cell shape</keyword>
<dbReference type="GO" id="GO:0008360">
    <property type="term" value="P:regulation of cell shape"/>
    <property type="evidence" value="ECO:0007669"/>
    <property type="project" value="UniProtKB-KW"/>
</dbReference>
<feature type="binding site" evidence="9">
    <location>
        <position position="266"/>
    </location>
    <ligand>
        <name>Mg(2+)</name>
        <dbReference type="ChEBI" id="CHEBI:18420"/>
    </ligand>
</feature>
<feature type="transmembrane region" description="Helical" evidence="7">
    <location>
        <begin position="92"/>
        <end position="109"/>
    </location>
</feature>
<evidence type="ECO:0000256" key="8">
    <source>
        <dbReference type="NCBIfam" id="TIGR00445"/>
    </source>
</evidence>
<comment type="similarity">
    <text evidence="2 7">Belongs to the glycosyltransferase 4 family. MraY subfamily.</text>
</comment>
<evidence type="ECO:0000256" key="6">
    <source>
        <dbReference type="ARBA" id="ARBA00023136"/>
    </source>
</evidence>
<dbReference type="UniPathway" id="UPA00219"/>
<sequence>MFYLIGEYVQSLQFLKSIYLRSFMAFILAFMIVLIVGKPFINYLRAKKLAEKIREEGPATHMSKKGTPTMGGVLIILTIFITNILVSDISNRIIILLLISMTGFAGIGFIDDYKKFTVNKKGLSGKKKLLGQSFIAILVWLFINYFGLTGNKEIDLSIINPIYGENMLYIGSIGMLLFILLILMGTSNAVNITDGLDGLAIMPMVICSAILGVVAYFTGHIELSRHLNLFYTEGSGEITVFLSAVCGSGLGFLWYNFYPAQIFMGDTGSLTLGGILGVVAILLKQELILPIIGGVFVMEALSVIIQVGSFKLRGKRVFKMAPIHHHFELCGLAETKVTMRFWIATLMFGIIALGVIRMRGII</sequence>
<comment type="subcellular location">
    <subcellularLocation>
        <location evidence="7">Cell membrane</location>
        <topology evidence="7">Multi-pass membrane protein</topology>
    </subcellularLocation>
    <subcellularLocation>
        <location evidence="1">Membrane</location>
        <topology evidence="1">Multi-pass membrane protein</topology>
    </subcellularLocation>
</comment>
<dbReference type="EC" id="2.7.8.13" evidence="7 8"/>
<dbReference type="GO" id="GO:0009252">
    <property type="term" value="P:peptidoglycan biosynthetic process"/>
    <property type="evidence" value="ECO:0007669"/>
    <property type="project" value="UniProtKB-UniRule"/>
</dbReference>
<dbReference type="Proteomes" id="UP000255328">
    <property type="component" value="Unassembled WGS sequence"/>
</dbReference>
<comment type="cofactor">
    <cofactor evidence="7 9">
        <name>Mg(2+)</name>
        <dbReference type="ChEBI" id="CHEBI:18420"/>
    </cofactor>
</comment>
<evidence type="ECO:0000313" key="11">
    <source>
        <dbReference type="Proteomes" id="UP000255328"/>
    </source>
</evidence>
<keyword evidence="7" id="KW-0573">Peptidoglycan synthesis</keyword>
<keyword evidence="7" id="KW-0131">Cell cycle</keyword>
<feature type="transmembrane region" description="Helical" evidence="7">
    <location>
        <begin position="198"/>
        <end position="218"/>
    </location>
</feature>
<dbReference type="PROSITE" id="PS01347">
    <property type="entry name" value="MRAY_1"/>
    <property type="match status" value="1"/>
</dbReference>
<keyword evidence="11" id="KW-1185">Reference proteome</keyword>
<dbReference type="GO" id="GO:0071555">
    <property type="term" value="P:cell wall organization"/>
    <property type="evidence" value="ECO:0007669"/>
    <property type="project" value="UniProtKB-KW"/>
</dbReference>
<comment type="pathway">
    <text evidence="7">Cell wall biogenesis; peptidoglycan biosynthesis.</text>
</comment>
<keyword evidence="7" id="KW-1003">Cell membrane</keyword>
<feature type="transmembrane region" description="Helical" evidence="7">
    <location>
        <begin position="167"/>
        <end position="186"/>
    </location>
</feature>
<keyword evidence="7" id="KW-0132">Cell division</keyword>
<dbReference type="CDD" id="cd06852">
    <property type="entry name" value="GT_MraY"/>
    <property type="match status" value="1"/>
</dbReference>
<dbReference type="PROSITE" id="PS01348">
    <property type="entry name" value="MRAY_2"/>
    <property type="match status" value="1"/>
</dbReference>
<feature type="transmembrane region" description="Helical" evidence="7">
    <location>
        <begin position="129"/>
        <end position="147"/>
    </location>
</feature>
<evidence type="ECO:0000256" key="1">
    <source>
        <dbReference type="ARBA" id="ARBA00004141"/>
    </source>
</evidence>
<proteinExistence type="inferred from homology"/>
<keyword evidence="7 9" id="KW-0460">Magnesium</keyword>
<organism evidence="10 11">
    <name type="scientific">Fusobacterium necrogenes</name>
    <dbReference type="NCBI Taxonomy" id="858"/>
    <lineage>
        <taxon>Bacteria</taxon>
        <taxon>Fusobacteriati</taxon>
        <taxon>Fusobacteriota</taxon>
        <taxon>Fusobacteriia</taxon>
        <taxon>Fusobacteriales</taxon>
        <taxon>Fusobacteriaceae</taxon>
        <taxon>Fusobacterium</taxon>
    </lineage>
</organism>
<dbReference type="RefSeq" id="WP_115271141.1">
    <property type="nucleotide sequence ID" value="NZ_UGGU01000003.1"/>
</dbReference>
<dbReference type="HAMAP" id="MF_00038">
    <property type="entry name" value="MraY"/>
    <property type="match status" value="1"/>
</dbReference>
<reference evidence="10 11" key="1">
    <citation type="submission" date="2018-06" db="EMBL/GenBank/DDBJ databases">
        <authorList>
            <consortium name="Pathogen Informatics"/>
            <person name="Doyle S."/>
        </authorList>
    </citation>
    <scope>NUCLEOTIDE SEQUENCE [LARGE SCALE GENOMIC DNA]</scope>
    <source>
        <strain evidence="10 11">NCTC10723</strain>
    </source>
</reference>
<feature type="transmembrane region" description="Helical" evidence="7">
    <location>
        <begin position="341"/>
        <end position="360"/>
    </location>
</feature>
<keyword evidence="7" id="KW-0961">Cell wall biogenesis/degradation</keyword>
<evidence type="ECO:0000256" key="4">
    <source>
        <dbReference type="ARBA" id="ARBA00022692"/>
    </source>
</evidence>
<keyword evidence="5 7" id="KW-1133">Transmembrane helix</keyword>
<dbReference type="PANTHER" id="PTHR22926:SF5">
    <property type="entry name" value="PHOSPHO-N-ACETYLMURAMOYL-PENTAPEPTIDE-TRANSFERASE HOMOLOG"/>
    <property type="match status" value="1"/>
</dbReference>
<dbReference type="AlphaFoldDB" id="A0A377H069"/>
<name>A0A377H069_9FUSO</name>
<feature type="transmembrane region" description="Helical" evidence="7">
    <location>
        <begin position="20"/>
        <end position="45"/>
    </location>
</feature>
<dbReference type="GO" id="GO:0046872">
    <property type="term" value="F:metal ion binding"/>
    <property type="evidence" value="ECO:0007669"/>
    <property type="project" value="UniProtKB-KW"/>
</dbReference>
<feature type="transmembrane region" description="Helical" evidence="7">
    <location>
        <begin position="66"/>
        <end position="86"/>
    </location>
</feature>
<protein>
    <recommendedName>
        <fullName evidence="7 8">Phospho-N-acetylmuramoyl-pentapeptide-transferase</fullName>
        <ecNumber evidence="7 8">2.7.8.13</ecNumber>
    </recommendedName>
    <alternativeName>
        <fullName evidence="7">UDP-MurNAc-pentapeptide phosphotransferase</fullName>
    </alternativeName>
</protein>
<gene>
    <name evidence="7 10" type="primary">mraY</name>
    <name evidence="10" type="ORF">NCTC10723_01677</name>
</gene>
<comment type="function">
    <text evidence="7">Catalyzes the initial step of the lipid cycle reactions in the biosynthesis of the cell wall peptidoglycan: transfers peptidoglycan precursor phospho-MurNAc-pentapeptide from UDP-MurNAc-pentapeptide onto the lipid carrier undecaprenyl phosphate, yielding undecaprenyl-pyrophosphoryl-MurNAc-pentapeptide, known as lipid I.</text>
</comment>
<dbReference type="GO" id="GO:0051992">
    <property type="term" value="F:UDP-N-acetylmuramoyl-L-alanyl-D-glutamyl-meso-2,6-diaminopimelyl-D-alanyl-D-alanine:undecaprenyl-phosphate transferase activity"/>
    <property type="evidence" value="ECO:0007669"/>
    <property type="project" value="RHEA"/>
</dbReference>
<keyword evidence="4 7" id="KW-0812">Transmembrane</keyword>
<evidence type="ECO:0000256" key="9">
    <source>
        <dbReference type="PIRSR" id="PIRSR600715-1"/>
    </source>
</evidence>
<dbReference type="GO" id="GO:0005886">
    <property type="term" value="C:plasma membrane"/>
    <property type="evidence" value="ECO:0007669"/>
    <property type="project" value="UniProtKB-SubCell"/>
</dbReference>
<dbReference type="PANTHER" id="PTHR22926">
    <property type="entry name" value="PHOSPHO-N-ACETYLMURAMOYL-PENTAPEPTIDE-TRANSFERASE"/>
    <property type="match status" value="1"/>
</dbReference>
<dbReference type="NCBIfam" id="TIGR00445">
    <property type="entry name" value="mraY"/>
    <property type="match status" value="1"/>
</dbReference>
<evidence type="ECO:0000256" key="5">
    <source>
        <dbReference type="ARBA" id="ARBA00022989"/>
    </source>
</evidence>
<comment type="catalytic activity">
    <reaction evidence="7">
        <text>UDP-N-acetyl-alpha-D-muramoyl-L-alanyl-gamma-D-glutamyl-meso-2,6-diaminopimeloyl-D-alanyl-D-alanine + di-trans,octa-cis-undecaprenyl phosphate = di-trans,octa-cis-undecaprenyl diphospho-N-acetyl-alpha-D-muramoyl-L-alanyl-D-glutamyl-meso-2,6-diaminopimeloyl-D-alanyl-D-alanine + UMP</text>
        <dbReference type="Rhea" id="RHEA:28386"/>
        <dbReference type="ChEBI" id="CHEBI:57865"/>
        <dbReference type="ChEBI" id="CHEBI:60392"/>
        <dbReference type="ChEBI" id="CHEBI:61386"/>
        <dbReference type="ChEBI" id="CHEBI:61387"/>
        <dbReference type="EC" id="2.7.8.13"/>
    </reaction>
</comment>
<dbReference type="InterPro" id="IPR018480">
    <property type="entry name" value="PNAcMuramoyl-5peptid_Trfase_CS"/>
</dbReference>
<keyword evidence="3 7" id="KW-0808">Transferase</keyword>
<feature type="transmembrane region" description="Helical" evidence="7">
    <location>
        <begin position="288"/>
        <end position="310"/>
    </location>
</feature>
<evidence type="ECO:0000313" key="10">
    <source>
        <dbReference type="EMBL" id="STO32191.1"/>
    </source>
</evidence>
<dbReference type="Pfam" id="PF00953">
    <property type="entry name" value="Glycos_transf_4"/>
    <property type="match status" value="1"/>
</dbReference>
<dbReference type="GO" id="GO:0008963">
    <property type="term" value="F:phospho-N-acetylmuramoyl-pentapeptide-transferase activity"/>
    <property type="evidence" value="ECO:0007669"/>
    <property type="project" value="UniProtKB-UniRule"/>
</dbReference>
<feature type="binding site" evidence="9">
    <location>
        <position position="191"/>
    </location>
    <ligand>
        <name>Mg(2+)</name>
        <dbReference type="ChEBI" id="CHEBI:18420"/>
    </ligand>
</feature>
<keyword evidence="7 9" id="KW-0479">Metal-binding</keyword>
<dbReference type="EMBL" id="UGGU01000003">
    <property type="protein sequence ID" value="STO32191.1"/>
    <property type="molecule type" value="Genomic_DNA"/>
</dbReference>
<dbReference type="GO" id="GO:0051301">
    <property type="term" value="P:cell division"/>
    <property type="evidence" value="ECO:0007669"/>
    <property type="project" value="UniProtKB-KW"/>
</dbReference>